<feature type="domain" description="Ig-like" evidence="10">
    <location>
        <begin position="348"/>
        <end position="422"/>
    </location>
</feature>
<evidence type="ECO:0000256" key="1">
    <source>
        <dbReference type="ARBA" id="ARBA00004479"/>
    </source>
</evidence>
<dbReference type="GO" id="GO:0016020">
    <property type="term" value="C:membrane"/>
    <property type="evidence" value="ECO:0007669"/>
    <property type="project" value="UniProtKB-SubCell"/>
</dbReference>
<dbReference type="InterPro" id="IPR013783">
    <property type="entry name" value="Ig-like_fold"/>
</dbReference>
<organism evidence="11 12">
    <name type="scientific">Henosepilachna vigintioctopunctata</name>
    <dbReference type="NCBI Taxonomy" id="420089"/>
    <lineage>
        <taxon>Eukaryota</taxon>
        <taxon>Metazoa</taxon>
        <taxon>Ecdysozoa</taxon>
        <taxon>Arthropoda</taxon>
        <taxon>Hexapoda</taxon>
        <taxon>Insecta</taxon>
        <taxon>Pterygota</taxon>
        <taxon>Neoptera</taxon>
        <taxon>Endopterygota</taxon>
        <taxon>Coleoptera</taxon>
        <taxon>Polyphaga</taxon>
        <taxon>Cucujiformia</taxon>
        <taxon>Coccinelloidea</taxon>
        <taxon>Coccinellidae</taxon>
        <taxon>Epilachninae</taxon>
        <taxon>Epilachnini</taxon>
        <taxon>Henosepilachna</taxon>
    </lineage>
</organism>
<dbReference type="EMBL" id="JARQZJ010000031">
    <property type="protein sequence ID" value="KAK9874094.1"/>
    <property type="molecule type" value="Genomic_DNA"/>
</dbReference>
<sequence>MLTIHVKLILLACIINISKGGWNDVLNDIKQKAKEKFRNKYRNQSTINFLGYDLSQYPGTNAYFRNLNKDKWTSYYECLTAQDRNLGQLQSVAPVAVAALEGGSVKLDCRICLSSDNLNDIHSVEWYTALVGERSLKPIEYDEHTLVTPNEKSLMMYNLRLDQTGQYMCSLGEALTAPYFVTVVKSFESNIKEVHPKHAKHGPFPTPDLHLSQHNIRVSTQWGPWSPCSQCGKVGKRHRYGFCNVLSSNLEHAQAKRRADKIRTGKYLEILKLFQEGIPCSSHILPEQIKKIPEVKNRKDEIMIGFCKEKCAEEKVFVVRDEHGNVLEKANNSAGIYSMLQGLPPAEPHIEKSLVYTSTDSDVELTCPGNLNSDFPMQWQIGEHIVIPEVIAKQSEGRIFVSLTERIHVRKAKISDANVYSCWQHKQLAGMVRLVVEKKIKLNFNHHIMMLAMIIILFTFFWVFTKAFFGRKYARIKD</sequence>
<keyword evidence="4 9" id="KW-0732">Signal</keyword>
<proteinExistence type="inferred from homology"/>
<dbReference type="PANTHER" id="PTHR32178">
    <property type="entry name" value="FAM187"/>
    <property type="match status" value="1"/>
</dbReference>
<evidence type="ECO:0000256" key="4">
    <source>
        <dbReference type="ARBA" id="ARBA00022729"/>
    </source>
</evidence>
<dbReference type="Gene3D" id="2.60.40.10">
    <property type="entry name" value="Immunoglobulins"/>
    <property type="match status" value="1"/>
</dbReference>
<evidence type="ECO:0000256" key="7">
    <source>
        <dbReference type="ARBA" id="ARBA00023180"/>
    </source>
</evidence>
<keyword evidence="6 8" id="KW-0472">Membrane</keyword>
<feature type="signal peptide" evidence="9">
    <location>
        <begin position="1"/>
        <end position="20"/>
    </location>
</feature>
<dbReference type="Pfam" id="PF00090">
    <property type="entry name" value="TSP_1"/>
    <property type="match status" value="1"/>
</dbReference>
<evidence type="ECO:0000313" key="11">
    <source>
        <dbReference type="EMBL" id="KAK9874094.1"/>
    </source>
</evidence>
<evidence type="ECO:0000256" key="2">
    <source>
        <dbReference type="ARBA" id="ARBA00008727"/>
    </source>
</evidence>
<protein>
    <recommendedName>
        <fullName evidence="10">Ig-like domain-containing protein</fullName>
    </recommendedName>
</protein>
<keyword evidence="12" id="KW-1185">Reference proteome</keyword>
<dbReference type="Proteomes" id="UP001431783">
    <property type="component" value="Unassembled WGS sequence"/>
</dbReference>
<keyword evidence="7" id="KW-0325">Glycoprotein</keyword>
<gene>
    <name evidence="11" type="ORF">WA026_002448</name>
</gene>
<dbReference type="InterPro" id="IPR000884">
    <property type="entry name" value="TSP1_rpt"/>
</dbReference>
<dbReference type="PANTHER" id="PTHR32178:SF6">
    <property type="entry name" value="IG-LIKE DOMAIN-CONTAINING PROTEIN"/>
    <property type="match status" value="1"/>
</dbReference>
<evidence type="ECO:0000256" key="5">
    <source>
        <dbReference type="ARBA" id="ARBA00022989"/>
    </source>
</evidence>
<dbReference type="PROSITE" id="PS50835">
    <property type="entry name" value="IG_LIKE"/>
    <property type="match status" value="2"/>
</dbReference>
<evidence type="ECO:0000259" key="10">
    <source>
        <dbReference type="PROSITE" id="PS50835"/>
    </source>
</evidence>
<keyword evidence="5 8" id="KW-1133">Transmembrane helix</keyword>
<feature type="chain" id="PRO_5043799968" description="Ig-like domain-containing protein" evidence="9">
    <location>
        <begin position="21"/>
        <end position="478"/>
    </location>
</feature>
<evidence type="ECO:0000256" key="9">
    <source>
        <dbReference type="SAM" id="SignalP"/>
    </source>
</evidence>
<dbReference type="InterPro" id="IPR039311">
    <property type="entry name" value="FAM187A/B"/>
</dbReference>
<name>A0AAW1U3X8_9CUCU</name>
<evidence type="ECO:0000256" key="3">
    <source>
        <dbReference type="ARBA" id="ARBA00022692"/>
    </source>
</evidence>
<dbReference type="SMART" id="SM00409">
    <property type="entry name" value="IG"/>
    <property type="match status" value="2"/>
</dbReference>
<comment type="similarity">
    <text evidence="2">Belongs to the FAM187 family.</text>
</comment>
<keyword evidence="3 8" id="KW-0812">Transmembrane</keyword>
<dbReference type="InterPro" id="IPR003599">
    <property type="entry name" value="Ig_sub"/>
</dbReference>
<dbReference type="SUPFAM" id="SSF82895">
    <property type="entry name" value="TSP-1 type 1 repeat"/>
    <property type="match status" value="1"/>
</dbReference>
<accession>A0AAW1U3X8</accession>
<dbReference type="InterPro" id="IPR036383">
    <property type="entry name" value="TSP1_rpt_sf"/>
</dbReference>
<dbReference type="InterPro" id="IPR007110">
    <property type="entry name" value="Ig-like_dom"/>
</dbReference>
<evidence type="ECO:0000256" key="6">
    <source>
        <dbReference type="ARBA" id="ARBA00023136"/>
    </source>
</evidence>
<dbReference type="SUPFAM" id="SSF48726">
    <property type="entry name" value="Immunoglobulin"/>
    <property type="match status" value="2"/>
</dbReference>
<evidence type="ECO:0000313" key="12">
    <source>
        <dbReference type="Proteomes" id="UP001431783"/>
    </source>
</evidence>
<evidence type="ECO:0000256" key="8">
    <source>
        <dbReference type="SAM" id="Phobius"/>
    </source>
</evidence>
<comment type="caution">
    <text evidence="11">The sequence shown here is derived from an EMBL/GenBank/DDBJ whole genome shotgun (WGS) entry which is preliminary data.</text>
</comment>
<dbReference type="AlphaFoldDB" id="A0AAW1U3X8"/>
<reference evidence="11 12" key="1">
    <citation type="submission" date="2023-03" db="EMBL/GenBank/DDBJ databases">
        <title>Genome insight into feeding habits of ladybird beetles.</title>
        <authorList>
            <person name="Li H.-S."/>
            <person name="Huang Y.-H."/>
            <person name="Pang H."/>
        </authorList>
    </citation>
    <scope>NUCLEOTIDE SEQUENCE [LARGE SCALE GENOMIC DNA]</scope>
    <source>
        <strain evidence="11">SYSU_2023b</strain>
        <tissue evidence="11">Whole body</tissue>
    </source>
</reference>
<dbReference type="InterPro" id="IPR036179">
    <property type="entry name" value="Ig-like_dom_sf"/>
</dbReference>
<comment type="subcellular location">
    <subcellularLocation>
        <location evidence="1">Membrane</location>
        <topology evidence="1">Single-pass type I membrane protein</topology>
    </subcellularLocation>
</comment>
<feature type="transmembrane region" description="Helical" evidence="8">
    <location>
        <begin position="448"/>
        <end position="469"/>
    </location>
</feature>
<feature type="domain" description="Ig-like" evidence="10">
    <location>
        <begin position="90"/>
        <end position="182"/>
    </location>
</feature>